<name>A0A077LX64_9MICO</name>
<feature type="domain" description="Aldehyde dehydrogenase" evidence="2">
    <location>
        <begin position="69"/>
        <end position="161"/>
    </location>
</feature>
<reference evidence="3 4" key="1">
    <citation type="journal article" date="2013" name="ISME J.">
        <title>A metabolic model for members of the genus Tetrasphaera involved in enhanced biological phosphorus removal.</title>
        <authorList>
            <person name="Kristiansen R."/>
            <person name="Nguyen H.T.T."/>
            <person name="Saunders A.M."/>
            <person name="Nielsen J.L."/>
            <person name="Wimmer R."/>
            <person name="Le V.Q."/>
            <person name="McIlroy S.J."/>
            <person name="Petrovski S."/>
            <person name="Seviour R.J."/>
            <person name="Calteau A."/>
            <person name="Nielsen K.L."/>
            <person name="Nielsen P.H."/>
        </authorList>
    </citation>
    <scope>NUCLEOTIDE SEQUENCE [LARGE SCALE GENOMIC DNA]</scope>
    <source>
        <strain evidence="3 4">T1-X7</strain>
    </source>
</reference>
<dbReference type="SUPFAM" id="SSF53720">
    <property type="entry name" value="ALDH-like"/>
    <property type="match status" value="1"/>
</dbReference>
<dbReference type="GO" id="GO:0016620">
    <property type="term" value="F:oxidoreductase activity, acting on the aldehyde or oxo group of donors, NAD or NADP as acceptor"/>
    <property type="evidence" value="ECO:0007669"/>
    <property type="project" value="UniProtKB-ARBA"/>
</dbReference>
<keyword evidence="1" id="KW-0560">Oxidoreductase</keyword>
<dbReference type="EMBL" id="CAJB01000112">
    <property type="protein sequence ID" value="CCH77482.1"/>
    <property type="molecule type" value="Genomic_DNA"/>
</dbReference>
<evidence type="ECO:0000259" key="2">
    <source>
        <dbReference type="Pfam" id="PF00171"/>
    </source>
</evidence>
<accession>A0A077LX64</accession>
<dbReference type="PANTHER" id="PTHR43353:SF5">
    <property type="entry name" value="SUCCINATE-SEMIALDEHYDE DEHYDROGENASE, MITOCHONDRIAL"/>
    <property type="match status" value="1"/>
</dbReference>
<dbReference type="InterPro" id="IPR016162">
    <property type="entry name" value="Ald_DH_N"/>
</dbReference>
<dbReference type="PANTHER" id="PTHR43353">
    <property type="entry name" value="SUCCINATE-SEMIALDEHYDE DEHYDROGENASE, MITOCHONDRIAL"/>
    <property type="match status" value="1"/>
</dbReference>
<dbReference type="InterPro" id="IPR050740">
    <property type="entry name" value="Aldehyde_DH_Superfamily"/>
</dbReference>
<evidence type="ECO:0000313" key="3">
    <source>
        <dbReference type="EMBL" id="CCH77482.1"/>
    </source>
</evidence>
<dbReference type="Pfam" id="PF00171">
    <property type="entry name" value="Aldedh"/>
    <property type="match status" value="1"/>
</dbReference>
<comment type="caution">
    <text evidence="3">The sequence shown here is derived from an EMBL/GenBank/DDBJ whole genome shotgun (WGS) entry which is preliminary data.</text>
</comment>
<evidence type="ECO:0000256" key="1">
    <source>
        <dbReference type="ARBA" id="ARBA00023002"/>
    </source>
</evidence>
<dbReference type="STRING" id="1194083.BN12_20025"/>
<dbReference type="Proteomes" id="UP000035721">
    <property type="component" value="Unassembled WGS sequence"/>
</dbReference>
<evidence type="ECO:0000313" key="4">
    <source>
        <dbReference type="Proteomes" id="UP000035721"/>
    </source>
</evidence>
<keyword evidence="4" id="KW-1185">Reference proteome</keyword>
<gene>
    <name evidence="3" type="ORF">BN12_20025</name>
</gene>
<dbReference type="InterPro" id="IPR016161">
    <property type="entry name" value="Ald_DH/histidinol_DH"/>
</dbReference>
<dbReference type="RefSeq" id="WP_235432260.1">
    <property type="nucleotide sequence ID" value="NZ_HF570958.1"/>
</dbReference>
<organism evidence="3 4">
    <name type="scientific">Nostocoides japonicum T1-X7</name>
    <dbReference type="NCBI Taxonomy" id="1194083"/>
    <lineage>
        <taxon>Bacteria</taxon>
        <taxon>Bacillati</taxon>
        <taxon>Actinomycetota</taxon>
        <taxon>Actinomycetes</taxon>
        <taxon>Micrococcales</taxon>
        <taxon>Intrasporangiaceae</taxon>
        <taxon>Nostocoides</taxon>
    </lineage>
</organism>
<dbReference type="Gene3D" id="3.40.605.10">
    <property type="entry name" value="Aldehyde Dehydrogenase, Chain A, domain 1"/>
    <property type="match status" value="1"/>
</dbReference>
<dbReference type="AlphaFoldDB" id="A0A077LX64"/>
<dbReference type="InterPro" id="IPR015590">
    <property type="entry name" value="Aldehyde_DH_dom"/>
</dbReference>
<sequence>MVVWDMALSSRARGKGLIHKYRPNRPTAVYAVFPAATAWLDRIHTEAGRLLPRRDPDQRSAAVLAIEAALTAPAYSRAAEEILRFKGQTSPSTQERSNNKRLVLNPRPIGVVAVIAPYDFPTDISSIAIAHALVAGNTVVRKPSDDAPRACAMVADLAAEVT</sequence>
<proteinExistence type="predicted"/>
<protein>
    <recommendedName>
        <fullName evidence="2">Aldehyde dehydrogenase domain-containing protein</fullName>
    </recommendedName>
</protein>